<dbReference type="InterPro" id="IPR050493">
    <property type="entry name" value="FAD-dep_Monooxygenase_BioMet"/>
</dbReference>
<dbReference type="VEuPathDB" id="FungiDB:PV10_00364"/>
<dbReference type="SUPFAM" id="SSF51905">
    <property type="entry name" value="FAD/NAD(P)-binding domain"/>
    <property type="match status" value="1"/>
</dbReference>
<evidence type="ECO:0000313" key="8">
    <source>
        <dbReference type="Proteomes" id="UP000054302"/>
    </source>
</evidence>
<sequence>MGSAGEATWKQLDIGVIGGGLGGFAAALSLRRAGHKVVVYERAHFAGEVGASISCAANGTRWLEEWNVDVSIGKPVILRNLISRDWDTGAEQNVYDLGDYKEKWGYVYYMFHRQDMHKMLMEAALGEGEGIRPELKLDHKLTDIDFETGRIKFENGTEVQHDAVVAADGVGSTVRARMGIVPDKKPCTSTCLHANVDRAQAQALGLPDYASNDAIEYWGGYGDDKIVFSPCHEGKILSFYCFFPREKGKVGDEGWNYMASLEELLEPYPELDPNVIAHLKISTDIRPWRLWIHQEYSFWAKGVSSLMGDAAHPMMPDQSQGACQAIEDAAALGLVFSKEHFRGDVPEAFKIFEEVRKRRATKVQSASARARLNITERIGFSSNTSNQKYSVANEHEKLTIDEMNTYDMKSHVADVYRAHYR</sequence>
<protein>
    <recommendedName>
        <fullName evidence="6">FAD-binding domain-containing protein</fullName>
    </recommendedName>
</protein>
<dbReference type="SUPFAM" id="SSF54373">
    <property type="entry name" value="FAD-linked reductases, C-terminal domain"/>
    <property type="match status" value="1"/>
</dbReference>
<dbReference type="Gene3D" id="3.50.50.60">
    <property type="entry name" value="FAD/NAD(P)-binding domain"/>
    <property type="match status" value="1"/>
</dbReference>
<evidence type="ECO:0000256" key="1">
    <source>
        <dbReference type="ARBA" id="ARBA00007992"/>
    </source>
</evidence>
<reference evidence="7 8" key="1">
    <citation type="submission" date="2015-01" db="EMBL/GenBank/DDBJ databases">
        <title>The Genome Sequence of Exophiala mesophila CBS40295.</title>
        <authorList>
            <consortium name="The Broad Institute Genomics Platform"/>
            <person name="Cuomo C."/>
            <person name="de Hoog S."/>
            <person name="Gorbushina A."/>
            <person name="Stielow B."/>
            <person name="Teixiera M."/>
            <person name="Abouelleil A."/>
            <person name="Chapman S.B."/>
            <person name="Priest M."/>
            <person name="Young S.K."/>
            <person name="Wortman J."/>
            <person name="Nusbaum C."/>
            <person name="Birren B."/>
        </authorList>
    </citation>
    <scope>NUCLEOTIDE SEQUENCE [LARGE SCALE GENOMIC DNA]</scope>
    <source>
        <strain evidence="7 8">CBS 40295</strain>
    </source>
</reference>
<dbReference type="InterPro" id="IPR036188">
    <property type="entry name" value="FAD/NAD-bd_sf"/>
</dbReference>
<dbReference type="AlphaFoldDB" id="A0A0D1Y752"/>
<feature type="domain" description="FAD-binding" evidence="6">
    <location>
        <begin position="13"/>
        <end position="363"/>
    </location>
</feature>
<dbReference type="HOGENOM" id="CLU_009665_19_2_1"/>
<evidence type="ECO:0000313" key="7">
    <source>
        <dbReference type="EMBL" id="KIV96506.1"/>
    </source>
</evidence>
<comment type="similarity">
    <text evidence="1">Belongs to the paxM FAD-dependent monooxygenase family.</text>
</comment>
<accession>A0A0D1Y752</accession>
<evidence type="ECO:0000256" key="2">
    <source>
        <dbReference type="ARBA" id="ARBA00022630"/>
    </source>
</evidence>
<evidence type="ECO:0000256" key="3">
    <source>
        <dbReference type="ARBA" id="ARBA00022827"/>
    </source>
</evidence>
<evidence type="ECO:0000256" key="4">
    <source>
        <dbReference type="ARBA" id="ARBA00023002"/>
    </source>
</evidence>
<dbReference type="GeneID" id="27318209"/>
<keyword evidence="3" id="KW-0274">FAD</keyword>
<name>A0A0D1Y752_EXOME</name>
<dbReference type="PRINTS" id="PR00420">
    <property type="entry name" value="RNGMNOXGNASE"/>
</dbReference>
<dbReference type="EMBL" id="KN847520">
    <property type="protein sequence ID" value="KIV96506.1"/>
    <property type="molecule type" value="Genomic_DNA"/>
</dbReference>
<gene>
    <name evidence="7" type="ORF">PV10_00364</name>
</gene>
<proteinExistence type="inferred from homology"/>
<dbReference type="RefSeq" id="XP_016228080.1">
    <property type="nucleotide sequence ID" value="XM_016364431.1"/>
</dbReference>
<organism evidence="7 8">
    <name type="scientific">Exophiala mesophila</name>
    <name type="common">Black yeast-like fungus</name>
    <dbReference type="NCBI Taxonomy" id="212818"/>
    <lineage>
        <taxon>Eukaryota</taxon>
        <taxon>Fungi</taxon>
        <taxon>Dikarya</taxon>
        <taxon>Ascomycota</taxon>
        <taxon>Pezizomycotina</taxon>
        <taxon>Eurotiomycetes</taxon>
        <taxon>Chaetothyriomycetidae</taxon>
        <taxon>Chaetothyriales</taxon>
        <taxon>Herpotrichiellaceae</taxon>
        <taxon>Exophiala</taxon>
    </lineage>
</organism>
<keyword evidence="4" id="KW-0560">Oxidoreductase</keyword>
<keyword evidence="5" id="KW-0503">Monooxygenase</keyword>
<dbReference type="OMA" id="MNTYDMH"/>
<dbReference type="GO" id="GO:0071949">
    <property type="term" value="F:FAD binding"/>
    <property type="evidence" value="ECO:0007669"/>
    <property type="project" value="InterPro"/>
</dbReference>
<dbReference type="Proteomes" id="UP000054302">
    <property type="component" value="Unassembled WGS sequence"/>
</dbReference>
<dbReference type="STRING" id="212818.A0A0D1Y752"/>
<dbReference type="InterPro" id="IPR002938">
    <property type="entry name" value="FAD-bd"/>
</dbReference>
<keyword evidence="8" id="KW-1185">Reference proteome</keyword>
<dbReference type="PANTHER" id="PTHR13789:SF172">
    <property type="entry name" value="HYDROXYLASE, PUTATIVE (AFU_ORTHOLOGUE AFUA_1G12410)-RELATED"/>
    <property type="match status" value="1"/>
</dbReference>
<dbReference type="Pfam" id="PF01494">
    <property type="entry name" value="FAD_binding_3"/>
    <property type="match status" value="1"/>
</dbReference>
<dbReference type="GO" id="GO:0004497">
    <property type="term" value="F:monooxygenase activity"/>
    <property type="evidence" value="ECO:0007669"/>
    <property type="project" value="UniProtKB-KW"/>
</dbReference>
<dbReference type="OrthoDB" id="1047367at2759"/>
<dbReference type="PANTHER" id="PTHR13789">
    <property type="entry name" value="MONOOXYGENASE"/>
    <property type="match status" value="1"/>
</dbReference>
<keyword evidence="2" id="KW-0285">Flavoprotein</keyword>
<evidence type="ECO:0000256" key="5">
    <source>
        <dbReference type="ARBA" id="ARBA00023033"/>
    </source>
</evidence>
<evidence type="ECO:0000259" key="6">
    <source>
        <dbReference type="Pfam" id="PF01494"/>
    </source>
</evidence>